<dbReference type="CDD" id="cd10917">
    <property type="entry name" value="CE4_NodB_like_6s_7s"/>
    <property type="match status" value="1"/>
</dbReference>
<comment type="function">
    <text evidence="1">Is involved in generating a small heat-stable compound (Nod), an acylated oligomer of N-acetylglucosamine, that stimulates mitosis in various plant protoplasts.</text>
</comment>
<dbReference type="AlphaFoldDB" id="A0A6M1LWB6"/>
<comment type="similarity">
    <text evidence="2">Belongs to the polysaccharide deacetylase family.</text>
</comment>
<dbReference type="InterPro" id="IPR050248">
    <property type="entry name" value="Polysacc_deacetylase_ArnD"/>
</dbReference>
<keyword evidence="7" id="KW-1185">Reference proteome</keyword>
<name>A0A6M1LWB6_9PROT</name>
<dbReference type="RefSeq" id="WP_164697689.1">
    <property type="nucleotide sequence ID" value="NZ_JAAIKB010000019.1"/>
</dbReference>
<dbReference type="EMBL" id="JAAIKB010000019">
    <property type="protein sequence ID" value="NGM23774.1"/>
    <property type="molecule type" value="Genomic_DNA"/>
</dbReference>
<gene>
    <name evidence="6" type="ORF">G3576_27445</name>
</gene>
<comment type="caution">
    <text evidence="6">The sequence shown here is derived from an EMBL/GenBank/DDBJ whole genome shotgun (WGS) entry which is preliminary data.</text>
</comment>
<evidence type="ECO:0000313" key="7">
    <source>
        <dbReference type="Proteomes" id="UP000475385"/>
    </source>
</evidence>
<dbReference type="Proteomes" id="UP000475385">
    <property type="component" value="Unassembled WGS sequence"/>
</dbReference>
<evidence type="ECO:0000256" key="2">
    <source>
        <dbReference type="ARBA" id="ARBA00010973"/>
    </source>
</evidence>
<sequence>MQGPAVTLSFDNGPEPEATPAVLDVLRRRGLKATFFVIGQKLQEPARRALAKRAHDEGHWIGNHSWTHSGPLGDRHDPGHAEAEIARTEAELGPLAHADRLFRPVGGGGLLGPHLLSQEARDLLAAGRHTIVTWSAVPGDWRDPDGWPEVALRQCLAEPRPVLVLHDLPNGATRHLDAFLGRLEDAGATFHQDFPEACLPMWRGLPGPDLAAYVSAEGEMRGDARRDGVSETPARSG</sequence>
<dbReference type="InterPro" id="IPR011330">
    <property type="entry name" value="Glyco_hydro/deAcase_b/a-brl"/>
</dbReference>
<dbReference type="GO" id="GO:0005975">
    <property type="term" value="P:carbohydrate metabolic process"/>
    <property type="evidence" value="ECO:0007669"/>
    <property type="project" value="InterPro"/>
</dbReference>
<dbReference type="GO" id="GO:0016810">
    <property type="term" value="F:hydrolase activity, acting on carbon-nitrogen (but not peptide) bonds"/>
    <property type="evidence" value="ECO:0007669"/>
    <property type="project" value="InterPro"/>
</dbReference>
<accession>A0A6M1LWB6</accession>
<dbReference type="InterPro" id="IPR002509">
    <property type="entry name" value="NODB_dom"/>
</dbReference>
<evidence type="ECO:0000256" key="3">
    <source>
        <dbReference type="ARBA" id="ARBA00020071"/>
    </source>
</evidence>
<dbReference type="PANTHER" id="PTHR10587">
    <property type="entry name" value="GLYCOSYL TRANSFERASE-RELATED"/>
    <property type="match status" value="1"/>
</dbReference>
<organism evidence="6 7">
    <name type="scientific">Falsiroseomonas algicola</name>
    <dbReference type="NCBI Taxonomy" id="2716930"/>
    <lineage>
        <taxon>Bacteria</taxon>
        <taxon>Pseudomonadati</taxon>
        <taxon>Pseudomonadota</taxon>
        <taxon>Alphaproteobacteria</taxon>
        <taxon>Acetobacterales</taxon>
        <taxon>Roseomonadaceae</taxon>
        <taxon>Falsiroseomonas</taxon>
    </lineage>
</organism>
<dbReference type="PANTHER" id="PTHR10587:SF125">
    <property type="entry name" value="POLYSACCHARIDE DEACETYLASE YHEN-RELATED"/>
    <property type="match status" value="1"/>
</dbReference>
<evidence type="ECO:0000313" key="6">
    <source>
        <dbReference type="EMBL" id="NGM23774.1"/>
    </source>
</evidence>
<dbReference type="PROSITE" id="PS51677">
    <property type="entry name" value="NODB"/>
    <property type="match status" value="1"/>
</dbReference>
<dbReference type="SUPFAM" id="SSF88713">
    <property type="entry name" value="Glycoside hydrolase/deacetylase"/>
    <property type="match status" value="1"/>
</dbReference>
<dbReference type="Pfam" id="PF01522">
    <property type="entry name" value="Polysacc_deac_1"/>
    <property type="match status" value="1"/>
</dbReference>
<reference evidence="6 7" key="1">
    <citation type="submission" date="2020-02" db="EMBL/GenBank/DDBJ databases">
        <authorList>
            <person name="Kim H.M."/>
            <person name="Jeon C.O."/>
        </authorList>
    </citation>
    <scope>NUCLEOTIDE SEQUENCE [LARGE SCALE GENOMIC DNA]</scope>
    <source>
        <strain evidence="6 7">PeD5</strain>
    </source>
</reference>
<evidence type="ECO:0000259" key="5">
    <source>
        <dbReference type="PROSITE" id="PS51677"/>
    </source>
</evidence>
<evidence type="ECO:0000256" key="1">
    <source>
        <dbReference type="ARBA" id="ARBA00003236"/>
    </source>
</evidence>
<protein>
    <recommendedName>
        <fullName evidence="3">Chitooligosaccharide deacetylase</fullName>
    </recommendedName>
    <alternativeName>
        <fullName evidence="4">Nodulation protein B</fullName>
    </alternativeName>
</protein>
<feature type="domain" description="NodB homology" evidence="5">
    <location>
        <begin position="4"/>
        <end position="191"/>
    </location>
</feature>
<evidence type="ECO:0000256" key="4">
    <source>
        <dbReference type="ARBA" id="ARBA00032976"/>
    </source>
</evidence>
<dbReference type="Gene3D" id="3.20.20.370">
    <property type="entry name" value="Glycoside hydrolase/deacetylase"/>
    <property type="match status" value="1"/>
</dbReference>
<proteinExistence type="inferred from homology"/>
<reference evidence="6 7" key="2">
    <citation type="submission" date="2020-03" db="EMBL/GenBank/DDBJ databases">
        <title>Roseomonas stagni sp. nov., isolated from pond water in Japan.</title>
        <authorList>
            <person name="Furuhata K."/>
            <person name="Miyamoto H."/>
            <person name="Goto K."/>
        </authorList>
    </citation>
    <scope>NUCLEOTIDE SEQUENCE [LARGE SCALE GENOMIC DNA]</scope>
    <source>
        <strain evidence="6 7">PeD5</strain>
    </source>
</reference>